<feature type="compositionally biased region" description="Low complexity" evidence="1">
    <location>
        <begin position="106"/>
        <end position="147"/>
    </location>
</feature>
<protein>
    <submittedName>
        <fullName evidence="3">Uncharacterized protein</fullName>
    </submittedName>
</protein>
<feature type="region of interest" description="Disordered" evidence="1">
    <location>
        <begin position="437"/>
        <end position="484"/>
    </location>
</feature>
<reference evidence="3 4" key="1">
    <citation type="journal article" date="2009" name="PLoS Genet.">
        <title>The genome of Nectria haematococca: contribution of supernumerary chromosomes to gene expansion.</title>
        <authorList>
            <person name="Coleman J.J."/>
            <person name="Rounsley S.D."/>
            <person name="Rodriguez-Carres M."/>
            <person name="Kuo A."/>
            <person name="Wasmann C.C."/>
            <person name="Grimwood J."/>
            <person name="Schmutz J."/>
            <person name="Taga M."/>
            <person name="White G.J."/>
            <person name="Zhou S."/>
            <person name="Schwartz D.C."/>
            <person name="Freitag M."/>
            <person name="Ma L.J."/>
            <person name="Danchin E.G."/>
            <person name="Henrissat B."/>
            <person name="Coutinho P.M."/>
            <person name="Nelson D.R."/>
            <person name="Straney D."/>
            <person name="Napoli C.A."/>
            <person name="Barker B.M."/>
            <person name="Gribskov M."/>
            <person name="Rep M."/>
            <person name="Kroken S."/>
            <person name="Molnar I."/>
            <person name="Rensing C."/>
            <person name="Kennell J.C."/>
            <person name="Zamora J."/>
            <person name="Farman M.L."/>
            <person name="Selker E.U."/>
            <person name="Salamov A."/>
            <person name="Shapiro H."/>
            <person name="Pangilinan J."/>
            <person name="Lindquist E."/>
            <person name="Lamers C."/>
            <person name="Grigoriev I.V."/>
            <person name="Geiser D.M."/>
            <person name="Covert S.F."/>
            <person name="Temporini E."/>
            <person name="Vanetten H.D."/>
        </authorList>
    </citation>
    <scope>NUCLEOTIDE SEQUENCE [LARGE SCALE GENOMIC DNA]</scope>
    <source>
        <strain evidence="4">ATCC MYA-4622 / CBS 123669 / FGSC 9596 / NRRL 45880 / 77-13-4</strain>
    </source>
</reference>
<feature type="region of interest" description="Disordered" evidence="1">
    <location>
        <begin position="790"/>
        <end position="830"/>
    </location>
</feature>
<accession>C7Z4C5</accession>
<feature type="compositionally biased region" description="Low complexity" evidence="1">
    <location>
        <begin position="162"/>
        <end position="229"/>
    </location>
</feature>
<dbReference type="InParanoid" id="C7Z4C5"/>
<evidence type="ECO:0000313" key="3">
    <source>
        <dbReference type="EMBL" id="EEU41294.1"/>
    </source>
</evidence>
<dbReference type="VEuPathDB" id="FungiDB:NECHADRAFT_83555"/>
<dbReference type="KEGG" id="nhe:NECHADRAFT_83555"/>
<dbReference type="eggNOG" id="ENOG502SMB5">
    <property type="taxonomic scope" value="Eukaryota"/>
</dbReference>
<keyword evidence="4" id="KW-1185">Reference proteome</keyword>
<feature type="compositionally biased region" description="Polar residues" evidence="1">
    <location>
        <begin position="806"/>
        <end position="830"/>
    </location>
</feature>
<dbReference type="AlphaFoldDB" id="C7Z4C5"/>
<feature type="region of interest" description="Disordered" evidence="1">
    <location>
        <begin position="93"/>
        <end position="229"/>
    </location>
</feature>
<name>C7Z4C5_FUSV7</name>
<feature type="compositionally biased region" description="Polar residues" evidence="1">
    <location>
        <begin position="152"/>
        <end position="161"/>
    </location>
</feature>
<feature type="region of interest" description="Disordered" evidence="1">
    <location>
        <begin position="315"/>
        <end position="352"/>
    </location>
</feature>
<feature type="signal peptide" evidence="2">
    <location>
        <begin position="1"/>
        <end position="18"/>
    </location>
</feature>
<evidence type="ECO:0000256" key="1">
    <source>
        <dbReference type="SAM" id="MobiDB-lite"/>
    </source>
</evidence>
<dbReference type="Proteomes" id="UP000005206">
    <property type="component" value="Chromosome 8"/>
</dbReference>
<dbReference type="HOGENOM" id="CLU_341644_0_0_1"/>
<dbReference type="GeneID" id="9675652"/>
<organism evidence="3 4">
    <name type="scientific">Fusarium vanettenii (strain ATCC MYA-4622 / CBS 123669 / FGSC 9596 / NRRL 45880 / 77-13-4)</name>
    <name type="common">Fusarium solani subsp. pisi</name>
    <dbReference type="NCBI Taxonomy" id="660122"/>
    <lineage>
        <taxon>Eukaryota</taxon>
        <taxon>Fungi</taxon>
        <taxon>Dikarya</taxon>
        <taxon>Ascomycota</taxon>
        <taxon>Pezizomycotina</taxon>
        <taxon>Sordariomycetes</taxon>
        <taxon>Hypocreomycetidae</taxon>
        <taxon>Hypocreales</taxon>
        <taxon>Nectriaceae</taxon>
        <taxon>Fusarium</taxon>
        <taxon>Fusarium solani species complex</taxon>
        <taxon>Fusarium vanettenii</taxon>
    </lineage>
</organism>
<evidence type="ECO:0000256" key="2">
    <source>
        <dbReference type="SAM" id="SignalP"/>
    </source>
</evidence>
<proteinExistence type="predicted"/>
<sequence>MALSKVFSFLALNGLALSAIISTPAPSDAFLTTTTQTGVVRETITLASGLVGVVDGTVLVLANTTLTPAPTAYTVGHHTISLGSDRVVVVDGETTTLPSPGDAGDSSSQPSTTVESSETELSGSTGSSDTPQDTPTTTTGSAQSGSADLPTLSDTTSGSGRLTTSDGLGSDSTTEPTSTTTGPSSDSTPGSDSGSTSEPSPISDGQDVTQSVSQTTSETTTISPITGTVTEAPAGFSTELITNSDLTTNTWITTTKDDQETVVPVLVGCPGCGGAFGGIILWGLPSITNVVFNLPGLPSFYLPCIQVLGASIGQCTQGPSDPPEDNKPDPSSRPDDKTKTKERETSASSSTCDATETATDVFVACSTGSADGSATTTCTTSTRIVTGCSVSGSTITSLTGGVCLLRPTPDARGPIGTYSFQGYVPFSLPDITGTVSEIESSTTSSTESTVESSTVSATQPPTSTSFSTLISTASSTTLPPRVPAPAITMTTTATPECVQGYQTYTMTAVASAPANADSIRVFIPEADRPGMKWEVSLPPIQFFGVPIDVRGNIRSWRVGTSDEGTTLASGDGGKDMSIKWETPRFPSTHGAEQTNVFRVVAQSDGVSPLDNTQASESNAEASGPACHLIATIPQRFHHPICSQGPVTPRADCLVLEDGFLLSFFFQITIITNNWVTDNGEKLKKEEKGCGAITEWNVRKINREVADGSWTATHEVTFTLPLTIKAGCVERAIASAGGPSGLKCFNSVSDWVLMQFKIRDDSDKIRHFRSHALSPLLGLIDSHGQFTRRERNLSPRVSLREERRSRPNVSLLTGSPPQPTSEMGLNNITTA</sequence>
<dbReference type="RefSeq" id="XP_003047007.1">
    <property type="nucleotide sequence ID" value="XM_003046961.1"/>
</dbReference>
<feature type="chain" id="PRO_5002988922" evidence="2">
    <location>
        <begin position="19"/>
        <end position="830"/>
    </location>
</feature>
<keyword evidence="2" id="KW-0732">Signal</keyword>
<feature type="compositionally biased region" description="Basic and acidic residues" evidence="1">
    <location>
        <begin position="324"/>
        <end position="345"/>
    </location>
</feature>
<dbReference type="STRING" id="660122.C7Z4C5"/>
<evidence type="ECO:0000313" key="4">
    <source>
        <dbReference type="Proteomes" id="UP000005206"/>
    </source>
</evidence>
<feature type="compositionally biased region" description="Basic and acidic residues" evidence="1">
    <location>
        <begin position="790"/>
        <end position="804"/>
    </location>
</feature>
<dbReference type="OrthoDB" id="5084844at2759"/>
<gene>
    <name evidence="3" type="ORF">NECHADRAFT_83555</name>
</gene>
<dbReference type="EMBL" id="GG698909">
    <property type="protein sequence ID" value="EEU41294.1"/>
    <property type="molecule type" value="Genomic_DNA"/>
</dbReference>